<proteinExistence type="predicted"/>
<feature type="signal peptide" evidence="3">
    <location>
        <begin position="1"/>
        <end position="28"/>
    </location>
</feature>
<keyword evidence="5" id="KW-1185">Reference proteome</keyword>
<feature type="transmembrane region" description="Helical" evidence="2">
    <location>
        <begin position="133"/>
        <end position="154"/>
    </location>
</feature>
<keyword evidence="2" id="KW-0812">Transmembrane</keyword>
<sequence>MTAKALAASLIGALVAAVLGLLTFGAQATVDPDHVPLAVAGPSQVADQLARQGGEHVAWRAVTPAEGRQLLEDKEVYGVLELGEPATVVLSGAINPGGTQVAQQVLTGAAQALSKGQPPRTITLHPASVAGRVAPLAGSALLWIAGLAAGLLFTVMKTRSGATPRLATRVTLPVAASVLSVGVVVLLLLLWDSRLPLGWDVLGFMLLAALAFTGVQGALLRLLGIRAAAVLAPLYLIAPAVAGQVPELLHPFYRDVLWSWTPFRFSTEGLRSLLQGTGSAPDVGTGSIVLGAMAVAGLAVILWPVSARQETEADGADRVVPLVSTRHTDCHVPRAIRPSSTGTLAYGGRKAGRTWSRPCPGEPCRCCHRLSLGSRSPSALNRSSSLPAPVSITASPAVACGTQTCSSPSEASASDRNLVHSSVRSCTTSPDPVLI</sequence>
<evidence type="ECO:0000256" key="2">
    <source>
        <dbReference type="SAM" id="Phobius"/>
    </source>
</evidence>
<feature type="transmembrane region" description="Helical" evidence="2">
    <location>
        <begin position="197"/>
        <end position="220"/>
    </location>
</feature>
<keyword evidence="2" id="KW-1133">Transmembrane helix</keyword>
<evidence type="ECO:0000313" key="4">
    <source>
        <dbReference type="EMBL" id="NRN63659.1"/>
    </source>
</evidence>
<feature type="region of interest" description="Disordered" evidence="1">
    <location>
        <begin position="408"/>
        <end position="435"/>
    </location>
</feature>
<protein>
    <submittedName>
        <fullName evidence="4">ABC transporter permease</fullName>
    </submittedName>
</protein>
<feature type="chain" id="PRO_5047386806" evidence="3">
    <location>
        <begin position="29"/>
        <end position="435"/>
    </location>
</feature>
<organism evidence="4 5">
    <name type="scientific">Kibdelosporangium persicum</name>
    <dbReference type="NCBI Taxonomy" id="2698649"/>
    <lineage>
        <taxon>Bacteria</taxon>
        <taxon>Bacillati</taxon>
        <taxon>Actinomycetota</taxon>
        <taxon>Actinomycetes</taxon>
        <taxon>Pseudonocardiales</taxon>
        <taxon>Pseudonocardiaceae</taxon>
        <taxon>Kibdelosporangium</taxon>
    </lineage>
</organism>
<feature type="transmembrane region" description="Helical" evidence="2">
    <location>
        <begin position="283"/>
        <end position="303"/>
    </location>
</feature>
<feature type="transmembrane region" description="Helical" evidence="2">
    <location>
        <begin position="227"/>
        <end position="245"/>
    </location>
</feature>
<evidence type="ECO:0000256" key="3">
    <source>
        <dbReference type="SAM" id="SignalP"/>
    </source>
</evidence>
<feature type="transmembrane region" description="Helical" evidence="2">
    <location>
        <begin position="166"/>
        <end position="191"/>
    </location>
</feature>
<name>A0ABX2EXR6_9PSEU</name>
<gene>
    <name evidence="4" type="ORF">GC106_8600</name>
</gene>
<evidence type="ECO:0000313" key="5">
    <source>
        <dbReference type="Proteomes" id="UP000763557"/>
    </source>
</evidence>
<keyword evidence="3" id="KW-0732">Signal</keyword>
<keyword evidence="2" id="KW-0472">Membrane</keyword>
<comment type="caution">
    <text evidence="4">The sequence shown here is derived from an EMBL/GenBank/DDBJ whole genome shotgun (WGS) entry which is preliminary data.</text>
</comment>
<evidence type="ECO:0000256" key="1">
    <source>
        <dbReference type="SAM" id="MobiDB-lite"/>
    </source>
</evidence>
<dbReference type="EMBL" id="JAAATY010000001">
    <property type="protein sequence ID" value="NRN63659.1"/>
    <property type="molecule type" value="Genomic_DNA"/>
</dbReference>
<reference evidence="4 5" key="1">
    <citation type="submission" date="2020-01" db="EMBL/GenBank/DDBJ databases">
        <title>Kibdelosporangium persica a novel Actinomycetes from a hot desert in Iran.</title>
        <authorList>
            <person name="Safaei N."/>
            <person name="Zaburannyi N."/>
            <person name="Mueller R."/>
            <person name="Wink J."/>
        </authorList>
    </citation>
    <scope>NUCLEOTIDE SEQUENCE [LARGE SCALE GENOMIC DNA]</scope>
    <source>
        <strain evidence="4 5">4NS15</strain>
    </source>
</reference>
<accession>A0ABX2EXR6</accession>
<dbReference type="Proteomes" id="UP000763557">
    <property type="component" value="Unassembled WGS sequence"/>
</dbReference>